<dbReference type="GO" id="GO:0004252">
    <property type="term" value="F:serine-type endopeptidase activity"/>
    <property type="evidence" value="ECO:0007669"/>
    <property type="project" value="InterPro"/>
</dbReference>
<dbReference type="EnsemblProtists" id="EOD04453">
    <property type="protein sequence ID" value="EOD04453"/>
    <property type="gene ID" value="EMIHUDRAFT_259599"/>
</dbReference>
<dbReference type="RefSeq" id="XP_005756882.1">
    <property type="nucleotide sequence ID" value="XM_005756825.1"/>
</dbReference>
<evidence type="ECO:0000256" key="1">
    <source>
        <dbReference type="SAM" id="MobiDB-lite"/>
    </source>
</evidence>
<dbReference type="SUPFAM" id="SSF52743">
    <property type="entry name" value="Subtilisin-like"/>
    <property type="match status" value="1"/>
</dbReference>
<dbReference type="HOGENOM" id="CLU_1931510_0_0_1"/>
<evidence type="ECO:0000313" key="2">
    <source>
        <dbReference type="EnsemblProtists" id="EOD04453"/>
    </source>
</evidence>
<reference evidence="3" key="1">
    <citation type="journal article" date="2013" name="Nature">
        <title>Pan genome of the phytoplankton Emiliania underpins its global distribution.</title>
        <authorList>
            <person name="Read B.A."/>
            <person name="Kegel J."/>
            <person name="Klute M.J."/>
            <person name="Kuo A."/>
            <person name="Lefebvre S.C."/>
            <person name="Maumus F."/>
            <person name="Mayer C."/>
            <person name="Miller J."/>
            <person name="Monier A."/>
            <person name="Salamov A."/>
            <person name="Young J."/>
            <person name="Aguilar M."/>
            <person name="Claverie J.M."/>
            <person name="Frickenhaus S."/>
            <person name="Gonzalez K."/>
            <person name="Herman E.K."/>
            <person name="Lin Y.C."/>
            <person name="Napier J."/>
            <person name="Ogata H."/>
            <person name="Sarno A.F."/>
            <person name="Shmutz J."/>
            <person name="Schroeder D."/>
            <person name="de Vargas C."/>
            <person name="Verret F."/>
            <person name="von Dassow P."/>
            <person name="Valentin K."/>
            <person name="Van de Peer Y."/>
            <person name="Wheeler G."/>
            <person name="Dacks J.B."/>
            <person name="Delwiche C.F."/>
            <person name="Dyhrman S.T."/>
            <person name="Glockner G."/>
            <person name="John U."/>
            <person name="Richards T."/>
            <person name="Worden A.Z."/>
            <person name="Zhang X."/>
            <person name="Grigoriev I.V."/>
            <person name="Allen A.E."/>
            <person name="Bidle K."/>
            <person name="Borodovsky M."/>
            <person name="Bowler C."/>
            <person name="Brownlee C."/>
            <person name="Cock J.M."/>
            <person name="Elias M."/>
            <person name="Gladyshev V.N."/>
            <person name="Groth M."/>
            <person name="Guda C."/>
            <person name="Hadaegh A."/>
            <person name="Iglesias-Rodriguez M.D."/>
            <person name="Jenkins J."/>
            <person name="Jones B.M."/>
            <person name="Lawson T."/>
            <person name="Leese F."/>
            <person name="Lindquist E."/>
            <person name="Lobanov A."/>
            <person name="Lomsadze A."/>
            <person name="Malik S.B."/>
            <person name="Marsh M.E."/>
            <person name="Mackinder L."/>
            <person name="Mock T."/>
            <person name="Mueller-Roeber B."/>
            <person name="Pagarete A."/>
            <person name="Parker M."/>
            <person name="Probert I."/>
            <person name="Quesneville H."/>
            <person name="Raines C."/>
            <person name="Rensing S.A."/>
            <person name="Riano-Pachon D.M."/>
            <person name="Richier S."/>
            <person name="Rokitta S."/>
            <person name="Shiraiwa Y."/>
            <person name="Soanes D.M."/>
            <person name="van der Giezen M."/>
            <person name="Wahlund T.M."/>
            <person name="Williams B."/>
            <person name="Wilson W."/>
            <person name="Wolfe G."/>
            <person name="Wurch L.L."/>
        </authorList>
    </citation>
    <scope>NUCLEOTIDE SEQUENCE</scope>
</reference>
<dbReference type="Gene3D" id="3.40.50.200">
    <property type="entry name" value="Peptidase S8/S53 domain"/>
    <property type="match status" value="1"/>
</dbReference>
<organism evidence="2 3">
    <name type="scientific">Emiliania huxleyi (strain CCMP1516)</name>
    <dbReference type="NCBI Taxonomy" id="280463"/>
    <lineage>
        <taxon>Eukaryota</taxon>
        <taxon>Haptista</taxon>
        <taxon>Haptophyta</taxon>
        <taxon>Prymnesiophyceae</taxon>
        <taxon>Isochrysidales</taxon>
        <taxon>Noelaerhabdaceae</taxon>
        <taxon>Emiliania</taxon>
    </lineage>
</organism>
<dbReference type="GeneID" id="17250603"/>
<reference evidence="2" key="2">
    <citation type="submission" date="2024-10" db="UniProtKB">
        <authorList>
            <consortium name="EnsemblProtists"/>
        </authorList>
    </citation>
    <scope>IDENTIFICATION</scope>
</reference>
<sequence length="131" mass="13935">MACPHVAGVAAQIRAMRPDLAPDQVTAALLCFATPDAISGLPSDTANKLLFNDLDDATLKTGSACGDKPVYKKGRRYLLFDDHQGRWEFSSGPCNTGKDWYPGQDGASCPSGNTAGWAATCTNGRDDPSRR</sequence>
<dbReference type="InterPro" id="IPR036852">
    <property type="entry name" value="Peptidase_S8/S53_dom_sf"/>
</dbReference>
<feature type="region of interest" description="Disordered" evidence="1">
    <location>
        <begin position="102"/>
        <end position="131"/>
    </location>
</feature>
<name>A0A0D3HZL8_EMIH1</name>
<protein>
    <recommendedName>
        <fullName evidence="4">Peptidase S8/S53 domain-containing protein</fullName>
    </recommendedName>
</protein>
<dbReference type="Proteomes" id="UP000013827">
    <property type="component" value="Unassembled WGS sequence"/>
</dbReference>
<dbReference type="GO" id="GO:0006508">
    <property type="term" value="P:proteolysis"/>
    <property type="evidence" value="ECO:0007669"/>
    <property type="project" value="InterPro"/>
</dbReference>
<dbReference type="AlphaFoldDB" id="A0A0D3HZL8"/>
<dbReference type="KEGG" id="ehx:EMIHUDRAFT_259599"/>
<keyword evidence="3" id="KW-1185">Reference proteome</keyword>
<dbReference type="PaxDb" id="2903-EOD04453"/>
<proteinExistence type="predicted"/>
<evidence type="ECO:0000313" key="3">
    <source>
        <dbReference type="Proteomes" id="UP000013827"/>
    </source>
</evidence>
<evidence type="ECO:0008006" key="4">
    <source>
        <dbReference type="Google" id="ProtNLM"/>
    </source>
</evidence>
<accession>A0A0D3HZL8</accession>